<gene>
    <name evidence="1" type="ORF">PMIN01_03475</name>
</gene>
<comment type="caution">
    <text evidence="1">The sequence shown here is derived from an EMBL/GenBank/DDBJ whole genome shotgun (WGS) entry which is preliminary data.</text>
</comment>
<sequence length="385" mass="45099">MMTPGHRSFPYNPEQRFEHLRKLKVNMSGLRFSDISGILRLPSLVDLILFKYEILPNDVDQLNELDWKCPVKESRIRTMRLDQFDIHRSYIVKLISSCHHLEAFALSLSPRTHSPLNYFPIISELEKHHPKLEALSITRFFGQQTAHFSDVSPRSTSFRGFRNLRYLAAPLEFLVNPLTSDPNVHLGSLLPRNLQTLVLSKGEALYDELKKRRATHAGTGNNWSFGAEERYNRAFCDKQVQSVVEACRYDNLQLQAFGIHYATDFRYSDAPGGYANTSKDLARMEDVDFDFSRFTRDFENINVHFDNVIKVFHDRTSEAHERLISVRRINGDAIAEDYSYHLHSKFDPVPRYELRGFEQPRFLDTQGEEYRVYRNQRPYELREEI</sequence>
<protein>
    <submittedName>
        <fullName evidence="1">Uncharacterized protein</fullName>
    </submittedName>
</protein>
<dbReference type="AlphaFoldDB" id="A0A9P6GM55"/>
<dbReference type="Gene3D" id="3.80.10.10">
    <property type="entry name" value="Ribonuclease Inhibitor"/>
    <property type="match status" value="1"/>
</dbReference>
<keyword evidence="2" id="KW-1185">Reference proteome</keyword>
<proteinExistence type="predicted"/>
<organism evidence="1 2">
    <name type="scientific">Paraphaeosphaeria minitans</name>
    <dbReference type="NCBI Taxonomy" id="565426"/>
    <lineage>
        <taxon>Eukaryota</taxon>
        <taxon>Fungi</taxon>
        <taxon>Dikarya</taxon>
        <taxon>Ascomycota</taxon>
        <taxon>Pezizomycotina</taxon>
        <taxon>Dothideomycetes</taxon>
        <taxon>Pleosporomycetidae</taxon>
        <taxon>Pleosporales</taxon>
        <taxon>Massarineae</taxon>
        <taxon>Didymosphaeriaceae</taxon>
        <taxon>Paraphaeosphaeria</taxon>
    </lineage>
</organism>
<accession>A0A9P6GM55</accession>
<dbReference type="OrthoDB" id="3767034at2759"/>
<dbReference type="EMBL" id="WJXW01000003">
    <property type="protein sequence ID" value="KAF9738192.1"/>
    <property type="molecule type" value="Genomic_DNA"/>
</dbReference>
<evidence type="ECO:0000313" key="1">
    <source>
        <dbReference type="EMBL" id="KAF9738192.1"/>
    </source>
</evidence>
<evidence type="ECO:0000313" key="2">
    <source>
        <dbReference type="Proteomes" id="UP000756921"/>
    </source>
</evidence>
<dbReference type="SUPFAM" id="SSF52047">
    <property type="entry name" value="RNI-like"/>
    <property type="match status" value="1"/>
</dbReference>
<reference evidence="1" key="1">
    <citation type="journal article" date="2020" name="Mol. Plant Microbe Interact.">
        <title>Genome Sequence of the Biocontrol Agent Coniothyrium minitans strain Conio (IMI 134523).</title>
        <authorList>
            <person name="Patel D."/>
            <person name="Shittu T.A."/>
            <person name="Baroncelli R."/>
            <person name="Muthumeenakshi S."/>
            <person name="Osborne T.H."/>
            <person name="Janganan T.K."/>
            <person name="Sreenivasaprasad S."/>
        </authorList>
    </citation>
    <scope>NUCLEOTIDE SEQUENCE</scope>
    <source>
        <strain evidence="1">Conio</strain>
    </source>
</reference>
<dbReference type="Proteomes" id="UP000756921">
    <property type="component" value="Unassembled WGS sequence"/>
</dbReference>
<name>A0A9P6GM55_9PLEO</name>
<dbReference type="InterPro" id="IPR032675">
    <property type="entry name" value="LRR_dom_sf"/>
</dbReference>